<sequence length="333" mass="37776">MPIVEEVNYNPNFGESRDDNSQLSTFVDATQVANGVEFPVTDVIFLNNSWANLEELSEEPIPNEGVFTSVISNLKKKRCKLWLDLNNIQYLHPLPWTFFGYFTTIDMSMVDDTIPLLVDDNMNVILMKFPSLDKISSVVFALNKDSVSGLDSFRAVFLSNLLGYHQGGHLECCFGFFSHRRSLISAVVLIGRTRLLSRRILQLFSSNHLNLITSPNNIIVPSHILYTNDVSIFYKEFSYSFLVSRGSRFSKVGWISLLCDIEREMRRFIWSGETSKNKLVTVVWNNICKSIVEGGLGIRSLFNLNEASNLKLSWELFHSSGSWGYSHLGTSLA</sequence>
<dbReference type="EMBL" id="OX451741">
    <property type="protein sequence ID" value="CAI8619299.1"/>
    <property type="molecule type" value="Genomic_DNA"/>
</dbReference>
<reference evidence="1 2" key="1">
    <citation type="submission" date="2023-01" db="EMBL/GenBank/DDBJ databases">
        <authorList>
            <person name="Kreplak J."/>
        </authorList>
    </citation>
    <scope>NUCLEOTIDE SEQUENCE [LARGE SCALE GENOMIC DNA]</scope>
</reference>
<keyword evidence="2" id="KW-1185">Reference proteome</keyword>
<evidence type="ECO:0000313" key="2">
    <source>
        <dbReference type="Proteomes" id="UP001157006"/>
    </source>
</evidence>
<proteinExistence type="predicted"/>
<dbReference type="AlphaFoldDB" id="A0AAV1BD69"/>
<accession>A0AAV1BD69</accession>
<dbReference type="Proteomes" id="UP001157006">
    <property type="component" value="Chromosome 6"/>
</dbReference>
<gene>
    <name evidence="1" type="ORF">VFH_VI163840</name>
</gene>
<organism evidence="1 2">
    <name type="scientific">Vicia faba</name>
    <name type="common">Broad bean</name>
    <name type="synonym">Faba vulgaris</name>
    <dbReference type="NCBI Taxonomy" id="3906"/>
    <lineage>
        <taxon>Eukaryota</taxon>
        <taxon>Viridiplantae</taxon>
        <taxon>Streptophyta</taxon>
        <taxon>Embryophyta</taxon>
        <taxon>Tracheophyta</taxon>
        <taxon>Spermatophyta</taxon>
        <taxon>Magnoliopsida</taxon>
        <taxon>eudicotyledons</taxon>
        <taxon>Gunneridae</taxon>
        <taxon>Pentapetalae</taxon>
        <taxon>rosids</taxon>
        <taxon>fabids</taxon>
        <taxon>Fabales</taxon>
        <taxon>Fabaceae</taxon>
        <taxon>Papilionoideae</taxon>
        <taxon>50 kb inversion clade</taxon>
        <taxon>NPAAA clade</taxon>
        <taxon>Hologalegina</taxon>
        <taxon>IRL clade</taxon>
        <taxon>Fabeae</taxon>
        <taxon>Vicia</taxon>
    </lineage>
</organism>
<name>A0AAV1BD69_VICFA</name>
<protein>
    <submittedName>
        <fullName evidence="1">Uncharacterized protein</fullName>
    </submittedName>
</protein>
<evidence type="ECO:0000313" key="1">
    <source>
        <dbReference type="EMBL" id="CAI8619299.1"/>
    </source>
</evidence>